<protein>
    <recommendedName>
        <fullName evidence="5">ATPase expression protein 2, mitochondrial</fullName>
    </recommendedName>
</protein>
<evidence type="ECO:0000256" key="4">
    <source>
        <dbReference type="ARBA" id="ARBA00011657"/>
    </source>
</evidence>
<dbReference type="eggNOG" id="ENOG502SDKY">
    <property type="taxonomic scope" value="Eukaryota"/>
</dbReference>
<reference evidence="8 9" key="1">
    <citation type="journal article" date="2009" name="Nature">
        <title>Evolution of pathogenicity and sexual reproduction in eight Candida genomes.</title>
        <authorList>
            <person name="Butler G."/>
            <person name="Rasmussen M.D."/>
            <person name="Lin M.F."/>
            <person name="Santos M.A."/>
            <person name="Sakthikumar S."/>
            <person name="Munro C.A."/>
            <person name="Rheinbay E."/>
            <person name="Grabherr M."/>
            <person name="Forche A."/>
            <person name="Reedy J.L."/>
            <person name="Agrafioti I."/>
            <person name="Arnaud M.B."/>
            <person name="Bates S."/>
            <person name="Brown A.J."/>
            <person name="Brunke S."/>
            <person name="Costanzo M.C."/>
            <person name="Fitzpatrick D.A."/>
            <person name="de Groot P.W."/>
            <person name="Harris D."/>
            <person name="Hoyer L.L."/>
            <person name="Hube B."/>
            <person name="Klis F.M."/>
            <person name="Kodira C."/>
            <person name="Lennard N."/>
            <person name="Logue M.E."/>
            <person name="Martin R."/>
            <person name="Neiman A.M."/>
            <person name="Nikolaou E."/>
            <person name="Quail M.A."/>
            <person name="Quinn J."/>
            <person name="Santos M.C."/>
            <person name="Schmitzberger F.F."/>
            <person name="Sherlock G."/>
            <person name="Shah P."/>
            <person name="Silverstein K.A."/>
            <person name="Skrzypek M.S."/>
            <person name="Soll D."/>
            <person name="Staggs R."/>
            <person name="Stansfield I."/>
            <person name="Stumpf M.P."/>
            <person name="Sudbery P.E."/>
            <person name="Srikantha T."/>
            <person name="Zeng Q."/>
            <person name="Berman J."/>
            <person name="Berriman M."/>
            <person name="Heitman J."/>
            <person name="Gow N.A."/>
            <person name="Lorenz M.C."/>
            <person name="Birren B.W."/>
            <person name="Kellis M."/>
            <person name="Cuomo C.A."/>
        </authorList>
    </citation>
    <scope>NUCLEOTIDE SEQUENCE [LARGE SCALE GENOMIC DNA]</scope>
    <source>
        <strain evidence="9">ATCC 6260 / CBS 566 / DSM 6381 / JCM 1539 / NBRC 10279 / NRRL Y-324</strain>
    </source>
</reference>
<dbReference type="AlphaFoldDB" id="A5DDF6"/>
<gene>
    <name evidence="8" type="ORF">PGUG_01307</name>
</gene>
<evidence type="ECO:0000256" key="6">
    <source>
        <dbReference type="ARBA" id="ARBA00022946"/>
    </source>
</evidence>
<comment type="subunit">
    <text evidence="4">Binds to the 5'UTR of the OLI1 mRNA.</text>
</comment>
<dbReference type="Pfam" id="PF12921">
    <property type="entry name" value="ATP13"/>
    <property type="match status" value="1"/>
</dbReference>
<evidence type="ECO:0000256" key="2">
    <source>
        <dbReference type="ARBA" id="ARBA00004173"/>
    </source>
</evidence>
<dbReference type="HOGENOM" id="CLU_493556_0_0_1"/>
<sequence>MSYLPSRSLRAVGTSRRYASGLAVSLGEASYHHASSSIKSTSGAKSQSSVALMMDSLPSQSCIGNLSVAYSSSLKPYVPRGSSRIKRNIINLLENRKYEQVLDLLLRWTESSVNNSWKSTISEREMAFFIGAIVKYQLYVIAEAADAKGIHRDINVTHQKFAEARSLREKIRGLYSILLYGSTEESLYERSKRANVYNSDHYTGYLLTQADYENLISLELGNQKLDLASKWFQRFHSQFEEPLTKYTYDMWVLKFKVYCGGAPFLWTSPKTDVGRNDIRRRRGIFRAEKPWIEVFDEYLRTISRTTNSQPVLDNKMNEVLISCMGYNGSLSYLTKYIESVWGITAQGKSKFRLEKSNSRYPDLAILKAIVVSFFYNQQFFQAMTYLNSFQEIYGIDLTISPARSLWDQVFRYAEGITSYDEDKALSVFLKQSRINVDTKRKKEDKLRQVQSNVNFDYEGYLTFVKDLEQKRTATMSELWHLYRDSNGFFCTGVVKAYLSFLEVKPSSMDQYYDLMTYLAKCYHEYAVSNSSFNRLDLITNRIYDNDERVYALYEQALANAIEIKGISGYIGQIEPLIEEWSLDNEMAHKLRAKFMENRPRYRSILEENRLRKVEEQVEDEEKLLDLF</sequence>
<proteinExistence type="inferred from homology"/>
<comment type="subcellular location">
    <subcellularLocation>
        <location evidence="2">Mitochondrion</location>
    </subcellularLocation>
</comment>
<evidence type="ECO:0000313" key="8">
    <source>
        <dbReference type="EMBL" id="EDK37209.2"/>
    </source>
</evidence>
<dbReference type="InterPro" id="IPR024319">
    <property type="entry name" value="ATPase_expression_mit"/>
</dbReference>
<evidence type="ECO:0000256" key="1">
    <source>
        <dbReference type="ARBA" id="ARBA00002412"/>
    </source>
</evidence>
<accession>A5DDF6</accession>
<dbReference type="Proteomes" id="UP000001997">
    <property type="component" value="Unassembled WGS sequence"/>
</dbReference>
<evidence type="ECO:0000256" key="5">
    <source>
        <dbReference type="ARBA" id="ARBA00019258"/>
    </source>
</evidence>
<evidence type="ECO:0000256" key="3">
    <source>
        <dbReference type="ARBA" id="ARBA00009790"/>
    </source>
</evidence>
<keyword evidence="7" id="KW-0496">Mitochondrion</keyword>
<evidence type="ECO:0000256" key="7">
    <source>
        <dbReference type="ARBA" id="ARBA00023128"/>
    </source>
</evidence>
<keyword evidence="6" id="KW-0809">Transit peptide</keyword>
<name>A5DDF6_PICGU</name>
<dbReference type="GeneID" id="5127673"/>
<dbReference type="KEGG" id="pgu:PGUG_01307"/>
<dbReference type="VEuPathDB" id="FungiDB:PGUG_01307"/>
<dbReference type="EMBL" id="CH408156">
    <property type="protein sequence ID" value="EDK37209.2"/>
    <property type="molecule type" value="Genomic_DNA"/>
</dbReference>
<dbReference type="GO" id="GO:0005739">
    <property type="term" value="C:mitochondrion"/>
    <property type="evidence" value="ECO:0007669"/>
    <property type="project" value="UniProtKB-SubCell"/>
</dbReference>
<organism evidence="8 9">
    <name type="scientific">Meyerozyma guilliermondii (strain ATCC 6260 / CBS 566 / DSM 6381 / JCM 1539 / NBRC 10279 / NRRL Y-324)</name>
    <name type="common">Yeast</name>
    <name type="synonym">Candida guilliermondii</name>
    <dbReference type="NCBI Taxonomy" id="294746"/>
    <lineage>
        <taxon>Eukaryota</taxon>
        <taxon>Fungi</taxon>
        <taxon>Dikarya</taxon>
        <taxon>Ascomycota</taxon>
        <taxon>Saccharomycotina</taxon>
        <taxon>Pichiomycetes</taxon>
        <taxon>Debaryomycetaceae</taxon>
        <taxon>Meyerozyma</taxon>
    </lineage>
</organism>
<dbReference type="OMA" id="KWFQRFE"/>
<dbReference type="InParanoid" id="A5DDF6"/>
<evidence type="ECO:0000313" key="9">
    <source>
        <dbReference type="Proteomes" id="UP000001997"/>
    </source>
</evidence>
<dbReference type="RefSeq" id="XP_001485636.2">
    <property type="nucleotide sequence ID" value="XM_001485586.1"/>
</dbReference>
<comment type="function">
    <text evidence="1">Required for translation of the mitochondrial OLI1 transcript coding for the mitochondrial ATP synthase subunit 9.</text>
</comment>
<comment type="similarity">
    <text evidence="3">Belongs to the AEP2 family.</text>
</comment>
<keyword evidence="9" id="KW-1185">Reference proteome</keyword>
<dbReference type="OrthoDB" id="4077974at2759"/>